<organism evidence="2 3">
    <name type="scientific">Danaus chrysippus</name>
    <name type="common">African queen</name>
    <dbReference type="NCBI Taxonomy" id="151541"/>
    <lineage>
        <taxon>Eukaryota</taxon>
        <taxon>Metazoa</taxon>
        <taxon>Ecdysozoa</taxon>
        <taxon>Arthropoda</taxon>
        <taxon>Hexapoda</taxon>
        <taxon>Insecta</taxon>
        <taxon>Pterygota</taxon>
        <taxon>Neoptera</taxon>
        <taxon>Endopterygota</taxon>
        <taxon>Lepidoptera</taxon>
        <taxon>Glossata</taxon>
        <taxon>Ditrysia</taxon>
        <taxon>Papilionoidea</taxon>
        <taxon>Nymphalidae</taxon>
        <taxon>Danainae</taxon>
        <taxon>Danaini</taxon>
        <taxon>Danaina</taxon>
        <taxon>Danaus</taxon>
        <taxon>Anosia</taxon>
    </lineage>
</organism>
<evidence type="ECO:0000256" key="1">
    <source>
        <dbReference type="SAM" id="MobiDB-lite"/>
    </source>
</evidence>
<keyword evidence="3" id="KW-1185">Reference proteome</keyword>
<comment type="caution">
    <text evidence="2">The sequence shown here is derived from an EMBL/GenBank/DDBJ whole genome shotgun (WGS) entry which is preliminary data.</text>
</comment>
<dbReference type="EMBL" id="CAKASE010000044">
    <property type="protein sequence ID" value="CAG9559736.1"/>
    <property type="molecule type" value="Genomic_DNA"/>
</dbReference>
<reference evidence="2" key="1">
    <citation type="submission" date="2021-09" db="EMBL/GenBank/DDBJ databases">
        <authorList>
            <person name="Martin H S."/>
        </authorList>
    </citation>
    <scope>NUCLEOTIDE SEQUENCE</scope>
</reference>
<proteinExistence type="predicted"/>
<evidence type="ECO:0000313" key="3">
    <source>
        <dbReference type="Proteomes" id="UP000789524"/>
    </source>
</evidence>
<feature type="region of interest" description="Disordered" evidence="1">
    <location>
        <begin position="1"/>
        <end position="50"/>
    </location>
</feature>
<accession>A0A8J2QCM1</accession>
<protein>
    <submittedName>
        <fullName evidence="2">(African queen) hypothetical protein</fullName>
    </submittedName>
</protein>
<sequence>MRIVDSEASASEWRDGDPSGHTTRRHFSISALPRPLPPAASEAPANGIRTAAAPRDAVIQCTSDRSRSRTNCYTRNALNTQLRDTPTACAFNNGQEK</sequence>
<name>A0A8J2QCM1_9NEOP</name>
<gene>
    <name evidence="2" type="ORF">DCHRY22_LOCUS1539</name>
</gene>
<dbReference type="AlphaFoldDB" id="A0A8J2QCM1"/>
<evidence type="ECO:0000313" key="2">
    <source>
        <dbReference type="EMBL" id="CAG9559736.1"/>
    </source>
</evidence>
<dbReference type="Proteomes" id="UP000789524">
    <property type="component" value="Unassembled WGS sequence"/>
</dbReference>